<dbReference type="Gene3D" id="3.90.640.10">
    <property type="entry name" value="Actin, Chain A, domain 4"/>
    <property type="match status" value="1"/>
</dbReference>
<protein>
    <recommendedName>
        <fullName evidence="10">Actin</fullName>
    </recommendedName>
</protein>
<comment type="function">
    <text evidence="1">Actins are highly conserved proteins that are involved in various types of cell motility and are ubiquitously expressed in all eukaryotic cells.</text>
</comment>
<dbReference type="GO" id="GO:0005524">
    <property type="term" value="F:ATP binding"/>
    <property type="evidence" value="ECO:0007669"/>
    <property type="project" value="UniProtKB-KW"/>
</dbReference>
<sequence>MADGEDVRPLVIDNGSYMVKAGFSDDDSVHTEFRNIVGRPRSNDAMLGMGQKDAYVGDEAQSLRRLLTMNNPIENGVVRDWDDMEKIWRHTFYDKLNVMPEEHPVLLTEPPRNPKDKREKMTEIMFETFNIPAMYVSMQGLLSLYASGRTTGIVLDCGHGVTHAVPVYEGYALPDAILRLYLGGHHLTQGLVKILNRRGYRFTTFAEQDIVRDMKEKLAYMALFYDEELETAKGNPSIDKSYELPDGQEITVQGSERFICCEALFHPHLIGSYYPGIHELIYKSIMKTDVDIRKHLFGNIILNGGSTMLPGIADRMSKEITPLAPVSMKIRVVAPPERKYSVWIGGSILSSLSTFKDMWISKDEYGEYGSKIVNTKC</sequence>
<evidence type="ECO:0000256" key="6">
    <source>
        <dbReference type="ARBA" id="ARBA00023212"/>
    </source>
</evidence>
<keyword evidence="4" id="KW-0547">Nucleotide-binding</keyword>
<reference evidence="8" key="1">
    <citation type="journal article" date="2018" name="DNA Res.">
        <title>Multiple hybrid de novo genome assembly of finger millet, an orphan allotetraploid crop.</title>
        <authorList>
            <person name="Hatakeyama M."/>
            <person name="Aluri S."/>
            <person name="Balachadran M.T."/>
            <person name="Sivarajan S.R."/>
            <person name="Patrignani A."/>
            <person name="Gruter S."/>
            <person name="Poveda L."/>
            <person name="Shimizu-Inatsugi R."/>
            <person name="Baeten J."/>
            <person name="Francoijs K.J."/>
            <person name="Nataraja K.N."/>
            <person name="Reddy Y.A.N."/>
            <person name="Phadnis S."/>
            <person name="Ravikumar R.L."/>
            <person name="Schlapbach R."/>
            <person name="Sreeman S.M."/>
            <person name="Shimizu K.K."/>
        </authorList>
    </citation>
    <scope>NUCLEOTIDE SEQUENCE</scope>
</reference>
<keyword evidence="6" id="KW-0963">Cytoplasm</keyword>
<dbReference type="FunFam" id="3.90.640.10:FF:000007">
    <property type="entry name" value="Actin like 7B"/>
    <property type="match status" value="1"/>
</dbReference>
<dbReference type="Gene3D" id="3.30.420.40">
    <property type="match status" value="2"/>
</dbReference>
<gene>
    <name evidence="8" type="primary">gb16238</name>
    <name evidence="8" type="ORF">PR202_gb16238</name>
</gene>
<dbReference type="GO" id="GO:0005856">
    <property type="term" value="C:cytoskeleton"/>
    <property type="evidence" value="ECO:0007669"/>
    <property type="project" value="UniProtKB-SubCell"/>
</dbReference>
<comment type="similarity">
    <text evidence="3 7">Belongs to the actin family.</text>
</comment>
<evidence type="ECO:0000256" key="4">
    <source>
        <dbReference type="ARBA" id="ARBA00022741"/>
    </source>
</evidence>
<reference evidence="8" key="2">
    <citation type="submission" date="2021-12" db="EMBL/GenBank/DDBJ databases">
        <title>Resequencing data analysis of finger millet.</title>
        <authorList>
            <person name="Hatakeyama M."/>
            <person name="Aluri S."/>
            <person name="Balachadran M.T."/>
            <person name="Sivarajan S.R."/>
            <person name="Poveda L."/>
            <person name="Shimizu-Inatsugi R."/>
            <person name="Schlapbach R."/>
            <person name="Sreeman S.M."/>
            <person name="Shimizu K.K."/>
        </authorList>
    </citation>
    <scope>NUCLEOTIDE SEQUENCE</scope>
</reference>
<comment type="caution">
    <text evidence="8">The sequence shown here is derived from an EMBL/GenBank/DDBJ whole genome shotgun (WGS) entry which is preliminary data.</text>
</comment>
<dbReference type="PRINTS" id="PR00190">
    <property type="entry name" value="ACTIN"/>
</dbReference>
<dbReference type="InterPro" id="IPR043129">
    <property type="entry name" value="ATPase_NBD"/>
</dbReference>
<evidence type="ECO:0000256" key="3">
    <source>
        <dbReference type="ARBA" id="ARBA00006752"/>
    </source>
</evidence>
<dbReference type="AlphaFoldDB" id="A0AAV5EXN2"/>
<evidence type="ECO:0000256" key="1">
    <source>
        <dbReference type="ARBA" id="ARBA00003520"/>
    </source>
</evidence>
<dbReference type="PANTHER" id="PTHR11937">
    <property type="entry name" value="ACTIN"/>
    <property type="match status" value="1"/>
</dbReference>
<comment type="subcellular location">
    <subcellularLocation>
        <location evidence="2">Cytoplasm</location>
        <location evidence="2">Cytoskeleton</location>
    </subcellularLocation>
</comment>
<evidence type="ECO:0000256" key="7">
    <source>
        <dbReference type="RuleBase" id="RU000487"/>
    </source>
</evidence>
<dbReference type="FunFam" id="3.30.420.40:FF:000404">
    <property type="entry name" value="Major actin"/>
    <property type="match status" value="1"/>
</dbReference>
<dbReference type="EMBL" id="BQKI01000080">
    <property type="protein sequence ID" value="GJN28149.1"/>
    <property type="molecule type" value="Genomic_DNA"/>
</dbReference>
<dbReference type="Proteomes" id="UP001054889">
    <property type="component" value="Unassembled WGS sequence"/>
</dbReference>
<organism evidence="8 9">
    <name type="scientific">Eleusine coracana subsp. coracana</name>
    <dbReference type="NCBI Taxonomy" id="191504"/>
    <lineage>
        <taxon>Eukaryota</taxon>
        <taxon>Viridiplantae</taxon>
        <taxon>Streptophyta</taxon>
        <taxon>Embryophyta</taxon>
        <taxon>Tracheophyta</taxon>
        <taxon>Spermatophyta</taxon>
        <taxon>Magnoliopsida</taxon>
        <taxon>Liliopsida</taxon>
        <taxon>Poales</taxon>
        <taxon>Poaceae</taxon>
        <taxon>PACMAD clade</taxon>
        <taxon>Chloridoideae</taxon>
        <taxon>Cynodonteae</taxon>
        <taxon>Eleusininae</taxon>
        <taxon>Eleusine</taxon>
    </lineage>
</organism>
<dbReference type="InterPro" id="IPR004000">
    <property type="entry name" value="Actin"/>
</dbReference>
<keyword evidence="9" id="KW-1185">Reference proteome</keyword>
<dbReference type="FunFam" id="3.30.420.40:FF:000058">
    <property type="entry name" value="Putative actin-related protein 5"/>
    <property type="match status" value="1"/>
</dbReference>
<name>A0AAV5EXN2_ELECO</name>
<dbReference type="SMART" id="SM00268">
    <property type="entry name" value="ACTIN"/>
    <property type="match status" value="1"/>
</dbReference>
<keyword evidence="5" id="KW-0067">ATP-binding</keyword>
<dbReference type="Pfam" id="PF00022">
    <property type="entry name" value="Actin"/>
    <property type="match status" value="1"/>
</dbReference>
<keyword evidence="6" id="KW-0206">Cytoskeleton</keyword>
<evidence type="ECO:0000256" key="5">
    <source>
        <dbReference type="ARBA" id="ARBA00022840"/>
    </source>
</evidence>
<evidence type="ECO:0000256" key="2">
    <source>
        <dbReference type="ARBA" id="ARBA00004245"/>
    </source>
</evidence>
<accession>A0AAV5EXN2</accession>
<evidence type="ECO:0008006" key="10">
    <source>
        <dbReference type="Google" id="ProtNLM"/>
    </source>
</evidence>
<evidence type="ECO:0000313" key="8">
    <source>
        <dbReference type="EMBL" id="GJN28149.1"/>
    </source>
</evidence>
<dbReference type="FunFam" id="3.30.420.40:FF:000050">
    <property type="entry name" value="Actin, alpha skeletal muscle"/>
    <property type="match status" value="1"/>
</dbReference>
<dbReference type="SUPFAM" id="SSF53067">
    <property type="entry name" value="Actin-like ATPase domain"/>
    <property type="match status" value="2"/>
</dbReference>
<evidence type="ECO:0000313" key="9">
    <source>
        <dbReference type="Proteomes" id="UP001054889"/>
    </source>
</evidence>
<proteinExistence type="inferred from homology"/>